<dbReference type="Gene3D" id="2.90.10.10">
    <property type="entry name" value="Bulb-type lectin domain"/>
    <property type="match status" value="1"/>
</dbReference>
<dbReference type="EMBL" id="CAKOAT010235155">
    <property type="protein sequence ID" value="CAH8357659.1"/>
    <property type="molecule type" value="Genomic_DNA"/>
</dbReference>
<evidence type="ECO:0000313" key="6">
    <source>
        <dbReference type="EMBL" id="CAH8357659.1"/>
    </source>
</evidence>
<keyword evidence="1 4" id="KW-0732">Signal</keyword>
<feature type="chain" id="PRO_5044799050" description="Bulb-type lectin domain-containing protein" evidence="4">
    <location>
        <begin position="28"/>
        <end position="190"/>
    </location>
</feature>
<organism evidence="6 7">
    <name type="scientific">Eruca vesicaria subsp. sativa</name>
    <name type="common">Garden rocket</name>
    <name type="synonym">Eruca sativa</name>
    <dbReference type="NCBI Taxonomy" id="29727"/>
    <lineage>
        <taxon>Eukaryota</taxon>
        <taxon>Viridiplantae</taxon>
        <taxon>Streptophyta</taxon>
        <taxon>Embryophyta</taxon>
        <taxon>Tracheophyta</taxon>
        <taxon>Spermatophyta</taxon>
        <taxon>Magnoliopsida</taxon>
        <taxon>eudicotyledons</taxon>
        <taxon>Gunneridae</taxon>
        <taxon>Pentapetalae</taxon>
        <taxon>rosids</taxon>
        <taxon>malvids</taxon>
        <taxon>Brassicales</taxon>
        <taxon>Brassicaceae</taxon>
        <taxon>Brassiceae</taxon>
        <taxon>Eruca</taxon>
    </lineage>
</organism>
<reference evidence="6 7" key="1">
    <citation type="submission" date="2022-03" db="EMBL/GenBank/DDBJ databases">
        <authorList>
            <person name="Macdonald S."/>
            <person name="Ahmed S."/>
            <person name="Newling K."/>
        </authorList>
    </citation>
    <scope>NUCLEOTIDE SEQUENCE [LARGE SCALE GENOMIC DNA]</scope>
</reference>
<dbReference type="AlphaFoldDB" id="A0ABC8KG11"/>
<dbReference type="InterPro" id="IPR001480">
    <property type="entry name" value="Bulb-type_lectin_dom"/>
</dbReference>
<feature type="signal peptide" evidence="4">
    <location>
        <begin position="1"/>
        <end position="27"/>
    </location>
</feature>
<sequence>MNNYHNSYTFSFFLVLVVFIVLGPATSIAVTVSTLSSSESLTISSNRTLVSPGGVFELGFFKPSARSRWYLGMWYKEDVERTYVWVANRDNPLYNSIGTLKISGNSLALLGQSNITIWSTNLPRGFVPNDEAAWELRLYASGCRRTKQLSCRTDNLFFQLNSRKLPDITKTATLDRGIHVKDGVLEIADV</sequence>
<gene>
    <name evidence="6" type="ORF">ERUC_LOCUS23415</name>
</gene>
<name>A0ABC8KG11_ERUVS</name>
<protein>
    <recommendedName>
        <fullName evidence="5">Bulb-type lectin domain-containing protein</fullName>
    </recommendedName>
</protein>
<evidence type="ECO:0000256" key="2">
    <source>
        <dbReference type="ARBA" id="ARBA00023157"/>
    </source>
</evidence>
<evidence type="ECO:0000256" key="4">
    <source>
        <dbReference type="SAM" id="SignalP"/>
    </source>
</evidence>
<dbReference type="SMART" id="SM00108">
    <property type="entry name" value="B_lectin"/>
    <property type="match status" value="1"/>
</dbReference>
<keyword evidence="3" id="KW-0325">Glycoprotein</keyword>
<accession>A0ABC8KG11</accession>
<keyword evidence="7" id="KW-1185">Reference proteome</keyword>
<dbReference type="CDD" id="cd00028">
    <property type="entry name" value="B_lectin"/>
    <property type="match status" value="1"/>
</dbReference>
<comment type="caution">
    <text evidence="6">The sequence shown here is derived from an EMBL/GenBank/DDBJ whole genome shotgun (WGS) entry which is preliminary data.</text>
</comment>
<dbReference type="PROSITE" id="PS50927">
    <property type="entry name" value="BULB_LECTIN"/>
    <property type="match status" value="1"/>
</dbReference>
<dbReference type="PANTHER" id="PTHR32444">
    <property type="entry name" value="BULB-TYPE LECTIN DOMAIN-CONTAINING PROTEIN"/>
    <property type="match status" value="1"/>
</dbReference>
<feature type="domain" description="Bulb-type lectin" evidence="5">
    <location>
        <begin position="34"/>
        <end position="159"/>
    </location>
</feature>
<dbReference type="Proteomes" id="UP001642260">
    <property type="component" value="Unassembled WGS sequence"/>
</dbReference>
<dbReference type="PANTHER" id="PTHR32444:SF251">
    <property type="entry name" value="INACTIVE G-TYPE LECTIN S-RECEPTOR-LIKE SERINE_THREONINE-PROTEIN KINASE SRK-RELATED"/>
    <property type="match status" value="1"/>
</dbReference>
<dbReference type="Pfam" id="PF01453">
    <property type="entry name" value="B_lectin"/>
    <property type="match status" value="1"/>
</dbReference>
<evidence type="ECO:0000313" key="7">
    <source>
        <dbReference type="Proteomes" id="UP001642260"/>
    </source>
</evidence>
<dbReference type="SUPFAM" id="SSF51110">
    <property type="entry name" value="alpha-D-mannose-specific plant lectins"/>
    <property type="match status" value="1"/>
</dbReference>
<evidence type="ECO:0000256" key="1">
    <source>
        <dbReference type="ARBA" id="ARBA00022729"/>
    </source>
</evidence>
<evidence type="ECO:0000256" key="3">
    <source>
        <dbReference type="ARBA" id="ARBA00023180"/>
    </source>
</evidence>
<keyword evidence="2" id="KW-1015">Disulfide bond</keyword>
<dbReference type="InterPro" id="IPR036426">
    <property type="entry name" value="Bulb-type_lectin_dom_sf"/>
</dbReference>
<proteinExistence type="predicted"/>
<evidence type="ECO:0000259" key="5">
    <source>
        <dbReference type="PROSITE" id="PS50927"/>
    </source>
</evidence>